<accession>A0A6J4HWP3</accession>
<dbReference type="AlphaFoldDB" id="A0A6J4HWP3"/>
<organism evidence="1">
    <name type="scientific">uncultured Mycobacteriales bacterium</name>
    <dbReference type="NCBI Taxonomy" id="581187"/>
    <lineage>
        <taxon>Bacteria</taxon>
        <taxon>Bacillati</taxon>
        <taxon>Actinomycetota</taxon>
        <taxon>Actinomycetes</taxon>
        <taxon>Mycobacteriales</taxon>
        <taxon>environmental samples</taxon>
    </lineage>
</organism>
<evidence type="ECO:0008006" key="2">
    <source>
        <dbReference type="Google" id="ProtNLM"/>
    </source>
</evidence>
<sequence length="198" mass="20486">MTAPELVDRLLLPVPSGAGEDAAIVLAKAQWPDSDADTLTPVAGFVLSTFSPLVAEVAERCLRARYGEPPAVPEHAGSTALVLASARGDMTTNEAARDTAEAGGRVPPLLFYQSNPNAVLGWIAARWELDGPVLSIAPTGEDPLADGQHVAGLLMADGEAAEVLVIAAELDPDRAEAVLLGSHRKAGLIVPTATEGQR</sequence>
<evidence type="ECO:0000313" key="1">
    <source>
        <dbReference type="EMBL" id="CAA9234004.1"/>
    </source>
</evidence>
<dbReference type="GO" id="GO:0016746">
    <property type="term" value="F:acyltransferase activity"/>
    <property type="evidence" value="ECO:0007669"/>
    <property type="project" value="InterPro"/>
</dbReference>
<dbReference type="InterPro" id="IPR016039">
    <property type="entry name" value="Thiolase-like"/>
</dbReference>
<gene>
    <name evidence="1" type="ORF">AVDCRST_MAG41-1101</name>
</gene>
<dbReference type="EMBL" id="CADCTP010000107">
    <property type="protein sequence ID" value="CAA9234004.1"/>
    <property type="molecule type" value="Genomic_DNA"/>
</dbReference>
<dbReference type="Gene3D" id="3.40.47.10">
    <property type="match status" value="1"/>
</dbReference>
<name>A0A6J4HWP3_9ACTN</name>
<reference evidence="1" key="1">
    <citation type="submission" date="2020-02" db="EMBL/GenBank/DDBJ databases">
        <authorList>
            <person name="Meier V. D."/>
        </authorList>
    </citation>
    <scope>NUCLEOTIDE SEQUENCE</scope>
    <source>
        <strain evidence="1">AVDCRST_MAG41</strain>
    </source>
</reference>
<protein>
    <recommendedName>
        <fullName evidence="2">Beta-ketoacyl synthase N-terminal domain-containing protein</fullName>
    </recommendedName>
</protein>
<proteinExistence type="predicted"/>
<dbReference type="SUPFAM" id="SSF53901">
    <property type="entry name" value="Thiolase-like"/>
    <property type="match status" value="1"/>
</dbReference>